<dbReference type="InterPro" id="IPR027075">
    <property type="entry name" value="CPSF2"/>
</dbReference>
<dbReference type="Pfam" id="PF13299">
    <property type="entry name" value="CPSF100_C"/>
    <property type="match status" value="1"/>
</dbReference>
<dbReference type="PANTHER" id="PTHR45922:SF1">
    <property type="entry name" value="CLEAVAGE AND POLYADENYLATION SPECIFICITY FACTOR SUBUNIT 2"/>
    <property type="match status" value="1"/>
</dbReference>
<name>A0A1B6MI29_9HEMI</name>
<keyword evidence="2" id="KW-0507">mRNA processing</keyword>
<protein>
    <recommendedName>
        <fullName evidence="2">Cleavage and polyadenylation specificity factor subunit 2</fullName>
    </recommendedName>
    <alternativeName>
        <fullName evidence="2">Cleavage and polyadenylation specificity factor 100 kDa subunit</fullName>
    </alternativeName>
</protein>
<comment type="subcellular location">
    <subcellularLocation>
        <location evidence="2">Nucleus</location>
    </subcellularLocation>
</comment>
<dbReference type="InterPro" id="IPR025069">
    <property type="entry name" value="Cpsf2_C"/>
</dbReference>
<evidence type="ECO:0000313" key="5">
    <source>
        <dbReference type="EMBL" id="JAT35551.1"/>
    </source>
</evidence>
<keyword evidence="2" id="KW-0539">Nucleus</keyword>
<comment type="similarity">
    <text evidence="1 2">Belongs to the metallo-beta-lactamase superfamily. RNA-metabolizing metallo-beta-lactamase-like family. CPSF2/YSH1 subfamily.</text>
</comment>
<evidence type="ECO:0000259" key="4">
    <source>
        <dbReference type="Pfam" id="PF13299"/>
    </source>
</evidence>
<evidence type="ECO:0000256" key="2">
    <source>
        <dbReference type="RuleBase" id="RU365006"/>
    </source>
</evidence>
<keyword evidence="2" id="KW-0694">RNA-binding</keyword>
<reference evidence="5" key="1">
    <citation type="submission" date="2015-11" db="EMBL/GenBank/DDBJ databases">
        <title>De novo transcriptome assembly of four potential Pierce s Disease insect vectors from Arizona vineyards.</title>
        <authorList>
            <person name="Tassone E.E."/>
        </authorList>
    </citation>
    <scope>NUCLEOTIDE SEQUENCE</scope>
</reference>
<organism evidence="5">
    <name type="scientific">Graphocephala atropunctata</name>
    <dbReference type="NCBI Taxonomy" id="36148"/>
    <lineage>
        <taxon>Eukaryota</taxon>
        <taxon>Metazoa</taxon>
        <taxon>Ecdysozoa</taxon>
        <taxon>Arthropoda</taxon>
        <taxon>Hexapoda</taxon>
        <taxon>Insecta</taxon>
        <taxon>Pterygota</taxon>
        <taxon>Neoptera</taxon>
        <taxon>Paraneoptera</taxon>
        <taxon>Hemiptera</taxon>
        <taxon>Auchenorrhyncha</taxon>
        <taxon>Membracoidea</taxon>
        <taxon>Cicadellidae</taxon>
        <taxon>Cicadellinae</taxon>
        <taxon>Cicadellini</taxon>
        <taxon>Graphocephala</taxon>
    </lineage>
</organism>
<dbReference type="EMBL" id="GEBQ01004426">
    <property type="protein sequence ID" value="JAT35551.1"/>
    <property type="molecule type" value="Transcribed_RNA"/>
</dbReference>
<evidence type="ECO:0000256" key="1">
    <source>
        <dbReference type="ARBA" id="ARBA00010624"/>
    </source>
</evidence>
<dbReference type="AlphaFoldDB" id="A0A1B6MI29"/>
<feature type="compositionally biased region" description="Acidic residues" evidence="3">
    <location>
        <begin position="17"/>
        <end position="28"/>
    </location>
</feature>
<feature type="region of interest" description="Disordered" evidence="3">
    <location>
        <begin position="1"/>
        <end position="28"/>
    </location>
</feature>
<accession>A0A1B6MI29</accession>
<dbReference type="PANTHER" id="PTHR45922">
    <property type="entry name" value="CLEAVAGE AND POLYADENYLATION SPECIFICITY FACTOR SUBUNIT 2"/>
    <property type="match status" value="1"/>
</dbReference>
<sequence length="116" mass="13043">MPSVRGLETDGAAPGTEAEEPQSESPEDEIYTLEPIPTQEITGHQPSFINELKLSDFKQVLTKYNISSEFSGGVLWCCNNTVAVRRHEAGRVTLEGCLSEDYYRVRELLYEQYAIV</sequence>
<gene>
    <name evidence="5" type="ORF">g.30574</name>
</gene>
<evidence type="ECO:0000256" key="3">
    <source>
        <dbReference type="SAM" id="MobiDB-lite"/>
    </source>
</evidence>
<feature type="domain" description="Cleavage and polyadenylation specificity factor 2 C-terminal" evidence="4">
    <location>
        <begin position="16"/>
        <end position="113"/>
    </location>
</feature>
<proteinExistence type="inferred from homology"/>
<dbReference type="GO" id="GO:0005847">
    <property type="term" value="C:mRNA cleavage and polyadenylation specificity factor complex"/>
    <property type="evidence" value="ECO:0007669"/>
    <property type="project" value="InterPro"/>
</dbReference>
<dbReference type="GO" id="GO:0003723">
    <property type="term" value="F:RNA binding"/>
    <property type="evidence" value="ECO:0007669"/>
    <property type="project" value="UniProtKB-KW"/>
</dbReference>
<dbReference type="GO" id="GO:0006398">
    <property type="term" value="P:mRNA 3'-end processing by stem-loop binding and cleavage"/>
    <property type="evidence" value="ECO:0007669"/>
    <property type="project" value="InterPro"/>
</dbReference>